<name>F2TV80_AJEDA</name>
<feature type="region of interest" description="Disordered" evidence="1">
    <location>
        <begin position="93"/>
        <end position="114"/>
    </location>
</feature>
<keyword evidence="2" id="KW-1133">Transmembrane helix</keyword>
<dbReference type="AlphaFoldDB" id="F2TV80"/>
<evidence type="ECO:0000313" key="3">
    <source>
        <dbReference type="EMBL" id="EGE87143.2"/>
    </source>
</evidence>
<evidence type="ECO:0000256" key="2">
    <source>
        <dbReference type="SAM" id="Phobius"/>
    </source>
</evidence>
<gene>
    <name evidence="3" type="ORF">BDDG_10095</name>
</gene>
<reference evidence="3" key="1">
    <citation type="submission" date="2010-03" db="EMBL/GenBank/DDBJ databases">
        <title>Annotation of Blastomyces dermatitidis strain ATCC 18188.</title>
        <authorList>
            <consortium name="The Broad Institute Genome Sequencing Platform"/>
            <consortium name="Broad Institute Genome Sequencing Center for Infectious Disease."/>
            <person name="Cuomo C."/>
            <person name="Klein B."/>
            <person name="Sullivan T."/>
            <person name="Heitman J."/>
            <person name="Young S."/>
            <person name="Zeng Q."/>
            <person name="Gargeya S."/>
            <person name="Alvarado L."/>
            <person name="Berlin A.M."/>
            <person name="Chapman S.B."/>
            <person name="Chen Z."/>
            <person name="Freedman E."/>
            <person name="Gellesch M."/>
            <person name="Goldberg J."/>
            <person name="Griggs A."/>
            <person name="Gujja S."/>
            <person name="Heilman E."/>
            <person name="Heiman D."/>
            <person name="Howarth C."/>
            <person name="Mehta T."/>
            <person name="Neiman D."/>
            <person name="Pearson M."/>
            <person name="Roberts A."/>
            <person name="Saif S."/>
            <person name="Shea T."/>
            <person name="Shenoy N."/>
            <person name="Sisk P."/>
            <person name="Stolte C."/>
            <person name="Sykes S."/>
            <person name="White J."/>
            <person name="Yandava C."/>
            <person name="Haas B."/>
            <person name="Nusbaum C."/>
            <person name="Birren B."/>
        </authorList>
    </citation>
    <scope>NUCLEOTIDE SEQUENCE [LARGE SCALE GENOMIC DNA]</scope>
    <source>
        <strain evidence="3">ATCC 18188</strain>
    </source>
</reference>
<dbReference type="EMBL" id="GG751040">
    <property type="protein sequence ID" value="EGE87143.2"/>
    <property type="molecule type" value="Genomic_DNA"/>
</dbReference>
<accession>F2TV80</accession>
<organism evidence="3">
    <name type="scientific">Ajellomyces dermatitidis (strain ATCC 18188 / CBS 674.68)</name>
    <name type="common">Blastomyces dermatitidis</name>
    <dbReference type="NCBI Taxonomy" id="653446"/>
    <lineage>
        <taxon>Eukaryota</taxon>
        <taxon>Fungi</taxon>
        <taxon>Dikarya</taxon>
        <taxon>Ascomycota</taxon>
        <taxon>Pezizomycotina</taxon>
        <taxon>Eurotiomycetes</taxon>
        <taxon>Eurotiomycetidae</taxon>
        <taxon>Onygenales</taxon>
        <taxon>Ajellomycetaceae</taxon>
        <taxon>Blastomyces</taxon>
    </lineage>
</organism>
<keyword evidence="2" id="KW-0472">Membrane</keyword>
<keyword evidence="2" id="KW-0812">Transmembrane</keyword>
<feature type="compositionally biased region" description="Polar residues" evidence="1">
    <location>
        <begin position="96"/>
        <end position="114"/>
    </location>
</feature>
<proteinExistence type="predicted"/>
<feature type="transmembrane region" description="Helical" evidence="2">
    <location>
        <begin position="48"/>
        <end position="66"/>
    </location>
</feature>
<protein>
    <submittedName>
        <fullName evidence="3">Uncharacterized protein</fullName>
    </submittedName>
</protein>
<sequence>MYTGTSRILKRSVLILSISMTTTASPPLYLIIHAYIPSNLLQTQWTNIAEIAYSIWAMPICAALLFPPPAGKKSAISRSSTKHSSHVHLRPDMRFFNSQGGTSNMGYSTCPRQE</sequence>
<feature type="transmembrane region" description="Helical" evidence="2">
    <location>
        <begin position="12"/>
        <end position="36"/>
    </location>
</feature>
<dbReference type="Proteomes" id="UP000007802">
    <property type="component" value="Unassembled WGS sequence"/>
</dbReference>
<dbReference type="HOGENOM" id="CLU_2372485_0_0_1"/>
<evidence type="ECO:0000256" key="1">
    <source>
        <dbReference type="SAM" id="MobiDB-lite"/>
    </source>
</evidence>